<keyword evidence="4" id="KW-1185">Reference proteome</keyword>
<feature type="region of interest" description="Disordered" evidence="1">
    <location>
        <begin position="73"/>
        <end position="93"/>
    </location>
</feature>
<feature type="compositionally biased region" description="Acidic residues" evidence="1">
    <location>
        <begin position="1"/>
        <end position="11"/>
    </location>
</feature>
<evidence type="ECO:0008006" key="5">
    <source>
        <dbReference type="Google" id="ProtNLM"/>
    </source>
</evidence>
<evidence type="ECO:0000313" key="4">
    <source>
        <dbReference type="Proteomes" id="UP000676565"/>
    </source>
</evidence>
<keyword evidence="2" id="KW-1133">Transmembrane helix</keyword>
<name>A0ABS5BYI4_9BACT</name>
<comment type="caution">
    <text evidence="3">The sequence shown here is derived from an EMBL/GenBank/DDBJ whole genome shotgun (WGS) entry which is preliminary data.</text>
</comment>
<feature type="compositionally biased region" description="Polar residues" evidence="1">
    <location>
        <begin position="81"/>
        <end position="90"/>
    </location>
</feature>
<sequence>MTESADEELEIGEPISGELEPKAPKKIPALQGRFGAKTAPAAETETCGSSSGGQMVLATAKYLKPDEYNTDSIAKKKKRQAPQSESSGQSLEGRVFNGGFWGGLLAMVVAVIWFFAGLMNDTLFFYPPILFVIGLGAIFKGGRSE</sequence>
<protein>
    <recommendedName>
        <fullName evidence="5">DUF5668 domain-containing protein</fullName>
    </recommendedName>
</protein>
<accession>A0ABS5BYI4</accession>
<feature type="transmembrane region" description="Helical" evidence="2">
    <location>
        <begin position="122"/>
        <end position="139"/>
    </location>
</feature>
<reference evidence="3 4" key="1">
    <citation type="submission" date="2021-04" db="EMBL/GenBank/DDBJ databases">
        <authorList>
            <person name="Ivanova A."/>
        </authorList>
    </citation>
    <scope>NUCLEOTIDE SEQUENCE [LARGE SCALE GENOMIC DNA]</scope>
    <source>
        <strain evidence="3 4">G18</strain>
    </source>
</reference>
<keyword evidence="2" id="KW-0812">Transmembrane</keyword>
<evidence type="ECO:0000256" key="1">
    <source>
        <dbReference type="SAM" id="MobiDB-lite"/>
    </source>
</evidence>
<gene>
    <name evidence="3" type="ORF">J8F10_26445</name>
</gene>
<dbReference type="RefSeq" id="WP_210659121.1">
    <property type="nucleotide sequence ID" value="NZ_JAGKQQ010000001.1"/>
</dbReference>
<evidence type="ECO:0000256" key="2">
    <source>
        <dbReference type="SAM" id="Phobius"/>
    </source>
</evidence>
<organism evidence="3 4">
    <name type="scientific">Gemmata palustris</name>
    <dbReference type="NCBI Taxonomy" id="2822762"/>
    <lineage>
        <taxon>Bacteria</taxon>
        <taxon>Pseudomonadati</taxon>
        <taxon>Planctomycetota</taxon>
        <taxon>Planctomycetia</taxon>
        <taxon>Gemmatales</taxon>
        <taxon>Gemmataceae</taxon>
        <taxon>Gemmata</taxon>
    </lineage>
</organism>
<dbReference type="Proteomes" id="UP000676565">
    <property type="component" value="Unassembled WGS sequence"/>
</dbReference>
<proteinExistence type="predicted"/>
<dbReference type="EMBL" id="JAGKQQ010000001">
    <property type="protein sequence ID" value="MBP3958801.1"/>
    <property type="molecule type" value="Genomic_DNA"/>
</dbReference>
<feature type="transmembrane region" description="Helical" evidence="2">
    <location>
        <begin position="95"/>
        <end position="116"/>
    </location>
</feature>
<feature type="region of interest" description="Disordered" evidence="1">
    <location>
        <begin position="1"/>
        <end position="24"/>
    </location>
</feature>
<evidence type="ECO:0000313" key="3">
    <source>
        <dbReference type="EMBL" id="MBP3958801.1"/>
    </source>
</evidence>
<keyword evidence="2" id="KW-0472">Membrane</keyword>